<evidence type="ECO:0000256" key="4">
    <source>
        <dbReference type="ARBA" id="ARBA00023004"/>
    </source>
</evidence>
<dbReference type="NCBIfam" id="TIGR01263">
    <property type="entry name" value="4HPPD"/>
    <property type="match status" value="1"/>
</dbReference>
<keyword evidence="3" id="KW-0677">Repeat</keyword>
<dbReference type="RefSeq" id="WP_007310448.1">
    <property type="nucleotide sequence ID" value="NZ_AESD01000328.1"/>
</dbReference>
<dbReference type="InterPro" id="IPR004360">
    <property type="entry name" value="Glyas_Fos-R_dOase_dom"/>
</dbReference>
<dbReference type="EMBL" id="AESD01000328">
    <property type="protein sequence ID" value="EHJ13162.1"/>
    <property type="molecule type" value="Genomic_DNA"/>
</dbReference>
<evidence type="ECO:0000313" key="8">
    <source>
        <dbReference type="Proteomes" id="UP000003477"/>
    </source>
</evidence>
<evidence type="ECO:0000256" key="1">
    <source>
        <dbReference type="ARBA" id="ARBA00005877"/>
    </source>
</evidence>
<dbReference type="CDD" id="cd08342">
    <property type="entry name" value="HPPD_N_like"/>
    <property type="match status" value="1"/>
</dbReference>
<dbReference type="PIRSF" id="PIRSF009283">
    <property type="entry name" value="HPP_dOase"/>
    <property type="match status" value="1"/>
</dbReference>
<dbReference type="PANTHER" id="PTHR11959:SF1">
    <property type="entry name" value="4-HYDROXYPHENYLPYRUVATE DIOXYGENASE"/>
    <property type="match status" value="1"/>
</dbReference>
<organism evidence="7 8">
    <name type="scientific">Crocosphaera watsonii WH 0003</name>
    <dbReference type="NCBI Taxonomy" id="423471"/>
    <lineage>
        <taxon>Bacteria</taxon>
        <taxon>Bacillati</taxon>
        <taxon>Cyanobacteriota</taxon>
        <taxon>Cyanophyceae</taxon>
        <taxon>Oscillatoriophycideae</taxon>
        <taxon>Chroococcales</taxon>
        <taxon>Aphanothecaceae</taxon>
        <taxon>Crocosphaera</taxon>
    </lineage>
</organism>
<dbReference type="InterPro" id="IPR005956">
    <property type="entry name" value="4OHPhenylPyrv_dOase"/>
</dbReference>
<dbReference type="GO" id="GO:0046872">
    <property type="term" value="F:metal ion binding"/>
    <property type="evidence" value="ECO:0007669"/>
    <property type="project" value="UniProtKB-KW"/>
</dbReference>
<gene>
    <name evidence="7" type="ORF">CWATWH0003_2161</name>
</gene>
<dbReference type="Gene3D" id="3.10.180.10">
    <property type="entry name" value="2,3-Dihydroxybiphenyl 1,2-Dioxygenase, domain 1"/>
    <property type="match status" value="2"/>
</dbReference>
<dbReference type="InterPro" id="IPR041736">
    <property type="entry name" value="4OHPhenylPyrv_dOase_N"/>
</dbReference>
<proteinExistence type="inferred from homology"/>
<comment type="caution">
    <text evidence="7">The sequence shown here is derived from an EMBL/GenBank/DDBJ whole genome shotgun (WGS) entry which is preliminary data.</text>
</comment>
<dbReference type="SUPFAM" id="SSF54593">
    <property type="entry name" value="Glyoxalase/Bleomycin resistance protein/Dihydroxybiphenyl dioxygenase"/>
    <property type="match status" value="1"/>
</dbReference>
<name>G5J3T7_CROWT</name>
<dbReference type="Pfam" id="PF00903">
    <property type="entry name" value="Glyoxalase"/>
    <property type="match status" value="1"/>
</dbReference>
<comment type="similarity">
    <text evidence="1">Belongs to the 4HPPD family.</text>
</comment>
<dbReference type="CDD" id="cd07250">
    <property type="entry name" value="HPPD_C_like"/>
    <property type="match status" value="1"/>
</dbReference>
<dbReference type="PROSITE" id="PS51819">
    <property type="entry name" value="VOC"/>
    <property type="match status" value="2"/>
</dbReference>
<keyword evidence="7" id="KW-0223">Dioxygenase</keyword>
<protein>
    <submittedName>
        <fullName evidence="7">4-hydroxyphenylpyruvate dioxygenase</fullName>
        <ecNumber evidence="7">1.13.11.27</ecNumber>
    </submittedName>
</protein>
<keyword evidence="7" id="KW-0670">Pyruvate</keyword>
<comment type="cofactor">
    <cofactor evidence="5">
        <name>Fe cation</name>
        <dbReference type="ChEBI" id="CHEBI:24875"/>
    </cofactor>
    <text evidence="5">Binds 1 Fe cation per subunit.</text>
</comment>
<keyword evidence="2 5" id="KW-0479">Metal-binding</keyword>
<evidence type="ECO:0000256" key="5">
    <source>
        <dbReference type="PIRSR" id="PIRSR009283-1"/>
    </source>
</evidence>
<keyword evidence="7" id="KW-0560">Oxidoreductase</keyword>
<feature type="binding site" evidence="5">
    <location>
        <position position="259"/>
    </location>
    <ligand>
        <name>Fe cation</name>
        <dbReference type="ChEBI" id="CHEBI:24875"/>
    </ligand>
</feature>
<evidence type="ECO:0000313" key="7">
    <source>
        <dbReference type="EMBL" id="EHJ13162.1"/>
    </source>
</evidence>
<dbReference type="GO" id="GO:0003868">
    <property type="term" value="F:4-hydroxyphenylpyruvate dioxygenase activity"/>
    <property type="evidence" value="ECO:0007669"/>
    <property type="project" value="UniProtKB-EC"/>
</dbReference>
<feature type="domain" description="VOC" evidence="6">
    <location>
        <begin position="21"/>
        <end position="151"/>
    </location>
</feature>
<dbReference type="PANTHER" id="PTHR11959">
    <property type="entry name" value="4-HYDROXYPHENYLPYRUVATE DIOXYGENASE"/>
    <property type="match status" value="1"/>
</dbReference>
<keyword evidence="4 5" id="KW-0408">Iron</keyword>
<evidence type="ECO:0000256" key="2">
    <source>
        <dbReference type="ARBA" id="ARBA00022723"/>
    </source>
</evidence>
<dbReference type="GO" id="GO:0006572">
    <property type="term" value="P:L-tyrosine catabolic process"/>
    <property type="evidence" value="ECO:0007669"/>
    <property type="project" value="TreeGrafter"/>
</dbReference>
<reference evidence="7 8" key="1">
    <citation type="journal article" date="2011" name="Front. Microbiol.">
        <title>Two Strains of Crocosphaera watsonii with Highly Conserved Genomes are Distinguished by Strain-Specific Features.</title>
        <authorList>
            <person name="Bench S.R."/>
            <person name="Ilikchyan I.N."/>
            <person name="Tripp H.J."/>
            <person name="Zehr J.P."/>
        </authorList>
    </citation>
    <scope>NUCLEOTIDE SEQUENCE [LARGE SCALE GENOMIC DNA]</scope>
    <source>
        <strain evidence="7 8">WH 0003</strain>
    </source>
</reference>
<evidence type="ECO:0000259" key="6">
    <source>
        <dbReference type="PROSITE" id="PS51819"/>
    </source>
</evidence>
<dbReference type="GeneID" id="88765879"/>
<accession>G5J3T7</accession>
<dbReference type="EC" id="1.13.11.27" evidence="7"/>
<evidence type="ECO:0000256" key="3">
    <source>
        <dbReference type="ARBA" id="ARBA00022737"/>
    </source>
</evidence>
<feature type="binding site" evidence="5">
    <location>
        <position position="351"/>
    </location>
    <ligand>
        <name>Fe cation</name>
        <dbReference type="ChEBI" id="CHEBI:24875"/>
    </ligand>
</feature>
<dbReference type="Proteomes" id="UP000003477">
    <property type="component" value="Unassembled WGS sequence"/>
</dbReference>
<sequence>MTSFATNIIFKEKINQETNIEIDHIHLYVKDTVYWTEWFINVMGFCSIAGGSNEHTKTEIVKTGDEENPIIFVISSPLSSQSPVAKYLDIHPPGVADVAFKVNNLQKVITKYNRFNQGIKGTIEEIKYAQGCLKWSHISCQSKLNHTLFERRGYTPILPKTWLKERQVNRANKNNFLALDHLVLNVAKGEIESTMTWYEKVLGFEKKQFFKIETPRSGLSSQVMFHPVGNIQLPINEPISNNSQIQEFLDANNGSGIQHIALRTNKITEVTQQLRQNGLTFLSVSNTYYEELSKMNLYFKFTPEEWQTIVKENILLDREEINEEGLWKENHPLLLQIFTQPIFEQPTFFFEIIERRRQARGFGEGNFRALFEAIEREQRKRGTLIN</sequence>
<dbReference type="InterPro" id="IPR041735">
    <property type="entry name" value="4OHPhenylPyrv_dOase_C"/>
</dbReference>
<feature type="binding site" evidence="5">
    <location>
        <position position="181"/>
    </location>
    <ligand>
        <name>Fe cation</name>
        <dbReference type="ChEBI" id="CHEBI:24875"/>
    </ligand>
</feature>
<dbReference type="AlphaFoldDB" id="G5J3T7"/>
<feature type="domain" description="VOC" evidence="6">
    <location>
        <begin position="178"/>
        <end position="313"/>
    </location>
</feature>
<dbReference type="InterPro" id="IPR037523">
    <property type="entry name" value="VOC_core"/>
</dbReference>
<dbReference type="PATRIC" id="fig|423471.3.peg.2029"/>
<dbReference type="InterPro" id="IPR029068">
    <property type="entry name" value="Glyas_Bleomycin-R_OHBP_Dase"/>
</dbReference>